<dbReference type="SUPFAM" id="SSF51556">
    <property type="entry name" value="Metallo-dependent hydrolases"/>
    <property type="match status" value="1"/>
</dbReference>
<dbReference type="NCBIfam" id="TIGR00221">
    <property type="entry name" value="nagA"/>
    <property type="match status" value="1"/>
</dbReference>
<evidence type="ECO:0000256" key="1">
    <source>
        <dbReference type="ARBA" id="ARBA00010716"/>
    </source>
</evidence>
<evidence type="ECO:0000313" key="7">
    <source>
        <dbReference type="EMBL" id="MFC0319798.1"/>
    </source>
</evidence>
<dbReference type="Pfam" id="PF01979">
    <property type="entry name" value="Amidohydro_1"/>
    <property type="match status" value="1"/>
</dbReference>
<evidence type="ECO:0000256" key="5">
    <source>
        <dbReference type="PIRNR" id="PIRNR038994"/>
    </source>
</evidence>
<dbReference type="PIRSF" id="PIRSF038994">
    <property type="entry name" value="NagA"/>
    <property type="match status" value="1"/>
</dbReference>
<comment type="caution">
    <text evidence="7">The sequence shown here is derived from an EMBL/GenBank/DDBJ whole genome shotgun (WGS) entry which is preliminary data.</text>
</comment>
<keyword evidence="4 5" id="KW-0119">Carbohydrate metabolism</keyword>
<name>A0ABV6HPE6_9SPHI</name>
<dbReference type="Gene3D" id="3.20.20.140">
    <property type="entry name" value="Metal-dependent hydrolases"/>
    <property type="match status" value="1"/>
</dbReference>
<sequence>MKIFANRVYTGETVLTDQLITCEKGLIVGINRGNAGNADERVAHIAPGFFDIQVNGGASYHFTAHPNEQCLSDIEEACLTDGTAFVLPTLITSSIDNILAGIDAVRKYIEKHPQSAILGMHLEGPFINPIKRGAHLLKYIKKPERAMVEEIVRYGKGIILQMTIAPEMFDDHLLALLQDSGIALALGHSNASFEEARNAFNLGITQVTHLFNAMSPFQHRNPGLVGAVLSDERIYAPLVLDGKHVDFSAAAIAYKLKRDKLFLISDALFLGKKKARFQWEEFDATLINGEYVNSEGNLAGANISLMDAVQNAIKELGVSVQEAIEMASRRPAEAIGLHDRIGKIALGYPARFTYFDAELKNTRVLKG</sequence>
<organism evidence="7 8">
    <name type="scientific">Olivibacter oleidegradans</name>
    <dbReference type="NCBI Taxonomy" id="760123"/>
    <lineage>
        <taxon>Bacteria</taxon>
        <taxon>Pseudomonadati</taxon>
        <taxon>Bacteroidota</taxon>
        <taxon>Sphingobacteriia</taxon>
        <taxon>Sphingobacteriales</taxon>
        <taxon>Sphingobacteriaceae</taxon>
        <taxon>Olivibacter</taxon>
    </lineage>
</organism>
<dbReference type="GO" id="GO:0008448">
    <property type="term" value="F:N-acetylglucosamine-6-phosphate deacetylase activity"/>
    <property type="evidence" value="ECO:0007669"/>
    <property type="project" value="UniProtKB-EC"/>
</dbReference>
<evidence type="ECO:0000313" key="8">
    <source>
        <dbReference type="Proteomes" id="UP001589774"/>
    </source>
</evidence>
<dbReference type="RefSeq" id="WP_130855703.1">
    <property type="nucleotide sequence ID" value="NZ_JBHLWO010000002.1"/>
</dbReference>
<dbReference type="EMBL" id="JBHLWO010000002">
    <property type="protein sequence ID" value="MFC0319798.1"/>
    <property type="molecule type" value="Genomic_DNA"/>
</dbReference>
<evidence type="ECO:0000256" key="2">
    <source>
        <dbReference type="ARBA" id="ARBA00022723"/>
    </source>
</evidence>
<proteinExistence type="inferred from homology"/>
<dbReference type="InterPro" id="IPR006680">
    <property type="entry name" value="Amidohydro-rel"/>
</dbReference>
<dbReference type="InterPro" id="IPR011059">
    <property type="entry name" value="Metal-dep_hydrolase_composite"/>
</dbReference>
<accession>A0ABV6HPE6</accession>
<dbReference type="EC" id="3.5.1.25" evidence="7"/>
<evidence type="ECO:0000256" key="3">
    <source>
        <dbReference type="ARBA" id="ARBA00022801"/>
    </source>
</evidence>
<reference evidence="7 8" key="1">
    <citation type="submission" date="2024-09" db="EMBL/GenBank/DDBJ databases">
        <authorList>
            <person name="Sun Q."/>
            <person name="Mori K."/>
        </authorList>
    </citation>
    <scope>NUCLEOTIDE SEQUENCE [LARGE SCALE GENOMIC DNA]</scope>
    <source>
        <strain evidence="7 8">CCM 7765</strain>
    </source>
</reference>
<keyword evidence="2" id="KW-0479">Metal-binding</keyword>
<evidence type="ECO:0000259" key="6">
    <source>
        <dbReference type="Pfam" id="PF01979"/>
    </source>
</evidence>
<dbReference type="InterPro" id="IPR003764">
    <property type="entry name" value="GlcNAc_6-P_deAcase"/>
</dbReference>
<evidence type="ECO:0000256" key="4">
    <source>
        <dbReference type="ARBA" id="ARBA00023277"/>
    </source>
</evidence>
<dbReference type="Proteomes" id="UP001589774">
    <property type="component" value="Unassembled WGS sequence"/>
</dbReference>
<comment type="similarity">
    <text evidence="1 5">Belongs to the metallo-dependent hydrolases superfamily. NagA family.</text>
</comment>
<feature type="domain" description="Amidohydrolase-related" evidence="6">
    <location>
        <begin position="45"/>
        <end position="357"/>
    </location>
</feature>
<dbReference type="InterPro" id="IPR032466">
    <property type="entry name" value="Metal_Hydrolase"/>
</dbReference>
<keyword evidence="8" id="KW-1185">Reference proteome</keyword>
<keyword evidence="3 5" id="KW-0378">Hydrolase</keyword>
<dbReference type="Gene3D" id="2.30.40.10">
    <property type="entry name" value="Urease, subunit C, domain 1"/>
    <property type="match status" value="1"/>
</dbReference>
<protein>
    <submittedName>
        <fullName evidence="7">N-acetylglucosamine-6-phosphate deacetylase</fullName>
        <ecNumber evidence="7">3.5.1.25</ecNumber>
    </submittedName>
</protein>
<gene>
    <name evidence="7" type="primary">nagA</name>
    <name evidence="7" type="ORF">ACFFI0_15860</name>
</gene>
<dbReference type="PANTHER" id="PTHR11113:SF14">
    <property type="entry name" value="N-ACETYLGLUCOSAMINE-6-PHOSPHATE DEACETYLASE"/>
    <property type="match status" value="1"/>
</dbReference>
<dbReference type="PANTHER" id="PTHR11113">
    <property type="entry name" value="N-ACETYLGLUCOSAMINE-6-PHOSPHATE DEACETYLASE"/>
    <property type="match status" value="1"/>
</dbReference>